<dbReference type="Pfam" id="PF00591">
    <property type="entry name" value="Glycos_transf_3"/>
    <property type="match status" value="1"/>
</dbReference>
<dbReference type="InterPro" id="IPR005940">
    <property type="entry name" value="Anthranilate_Pribosyl_Tfrase"/>
</dbReference>
<dbReference type="Proteomes" id="UP000606991">
    <property type="component" value="Unassembled WGS sequence"/>
</dbReference>
<dbReference type="SUPFAM" id="SSF52418">
    <property type="entry name" value="Nucleoside phosphorylase/phosphoribosyltransferase catalytic domain"/>
    <property type="match status" value="1"/>
</dbReference>
<accession>A0A934N6T3</accession>
<reference evidence="13" key="2">
    <citation type="submission" date="2018-05" db="EMBL/GenBank/DDBJ databases">
        <authorList>
            <person name="Ferrari B."/>
        </authorList>
    </citation>
    <scope>NUCLEOTIDE SEQUENCE</scope>
    <source>
        <strain evidence="13">RRmetagenome_bin12</strain>
    </source>
</reference>
<dbReference type="UniPathway" id="UPA00035">
    <property type="reaction ID" value="UER00041"/>
</dbReference>
<evidence type="ECO:0000256" key="9">
    <source>
        <dbReference type="HAMAP-Rule" id="MF_00211"/>
    </source>
</evidence>
<dbReference type="HAMAP" id="MF_00211">
    <property type="entry name" value="TrpD"/>
    <property type="match status" value="1"/>
</dbReference>
<dbReference type="InterPro" id="IPR035902">
    <property type="entry name" value="Nuc_phospho_transferase"/>
</dbReference>
<keyword evidence="9" id="KW-0460">Magnesium</keyword>
<dbReference type="SUPFAM" id="SSF47648">
    <property type="entry name" value="Nucleoside phosphorylase/phosphoribosyltransferase N-terminal domain"/>
    <property type="match status" value="1"/>
</dbReference>
<evidence type="ECO:0000313" key="15">
    <source>
        <dbReference type="Proteomes" id="UP000606991"/>
    </source>
</evidence>
<comment type="caution">
    <text evidence="9">Lacks conserved residue(s) required for the propagation of feature annotation.</text>
</comment>
<feature type="binding site" evidence="9">
    <location>
        <begin position="88"/>
        <end position="91"/>
    </location>
    <ligand>
        <name>5-phospho-alpha-D-ribose 1-diphosphate</name>
        <dbReference type="ChEBI" id="CHEBI:58017"/>
    </ligand>
</feature>
<feature type="binding site" evidence="9">
    <location>
        <position position="118"/>
    </location>
    <ligand>
        <name>5-phospho-alpha-D-ribose 1-diphosphate</name>
        <dbReference type="ChEBI" id="CHEBI:58017"/>
    </ligand>
</feature>
<feature type="binding site" evidence="9">
    <location>
        <position position="223"/>
    </location>
    <ligand>
        <name>Mg(2+)</name>
        <dbReference type="ChEBI" id="CHEBI:18420"/>
        <label>2</label>
    </ligand>
</feature>
<dbReference type="FunFam" id="3.40.1030.10:FF:000002">
    <property type="entry name" value="Anthranilate phosphoribosyltransferase"/>
    <property type="match status" value="1"/>
</dbReference>
<evidence type="ECO:0000256" key="1">
    <source>
        <dbReference type="ARBA" id="ARBA00004907"/>
    </source>
</evidence>
<dbReference type="InterPro" id="IPR017459">
    <property type="entry name" value="Glycosyl_Trfase_fam3_N_dom"/>
</dbReference>
<comment type="subunit">
    <text evidence="9">Homodimer.</text>
</comment>
<evidence type="ECO:0000256" key="2">
    <source>
        <dbReference type="ARBA" id="ARBA00022605"/>
    </source>
</evidence>
<evidence type="ECO:0000259" key="10">
    <source>
        <dbReference type="Pfam" id="PF00591"/>
    </source>
</evidence>
<feature type="binding site" evidence="9">
    <location>
        <position position="164"/>
    </location>
    <ligand>
        <name>anthranilate</name>
        <dbReference type="ChEBI" id="CHEBI:16567"/>
        <label>2</label>
    </ligand>
</feature>
<evidence type="ECO:0000313" key="12">
    <source>
        <dbReference type="EMBL" id="MBJ7596223.1"/>
    </source>
</evidence>
<evidence type="ECO:0000256" key="3">
    <source>
        <dbReference type="ARBA" id="ARBA00022676"/>
    </source>
</evidence>
<feature type="binding site" evidence="9">
    <location>
        <position position="109"/>
    </location>
    <ligand>
        <name>anthranilate</name>
        <dbReference type="ChEBI" id="CHEBI:16567"/>
        <label>1</label>
    </ligand>
</feature>
<evidence type="ECO:0000256" key="7">
    <source>
        <dbReference type="ARBA" id="ARBA00052328"/>
    </source>
</evidence>
<feature type="binding site" evidence="9">
    <location>
        <position position="90"/>
    </location>
    <ligand>
        <name>Mg(2+)</name>
        <dbReference type="ChEBI" id="CHEBI:18420"/>
        <label>1</label>
    </ligand>
</feature>
<dbReference type="EC" id="2.4.2.18" evidence="9"/>
<evidence type="ECO:0000256" key="5">
    <source>
        <dbReference type="ARBA" id="ARBA00022822"/>
    </source>
</evidence>
<feature type="domain" description="Glycosyl transferase family 3 N-terminal" evidence="11">
    <location>
        <begin position="4"/>
        <end position="64"/>
    </location>
</feature>
<dbReference type="GO" id="GO:0005829">
    <property type="term" value="C:cytosol"/>
    <property type="evidence" value="ECO:0007669"/>
    <property type="project" value="TreeGrafter"/>
</dbReference>
<dbReference type="Gene3D" id="3.40.1030.10">
    <property type="entry name" value="Nucleoside phosphorylase/phosphoribosyltransferase catalytic domain"/>
    <property type="match status" value="1"/>
</dbReference>
<evidence type="ECO:0000259" key="11">
    <source>
        <dbReference type="Pfam" id="PF02885"/>
    </source>
</evidence>
<reference evidence="12 15" key="3">
    <citation type="submission" date="2020-10" db="EMBL/GenBank/DDBJ databases">
        <title>Ca. Dormibacterota MAGs.</title>
        <authorList>
            <person name="Montgomery K."/>
        </authorList>
    </citation>
    <scope>NUCLEOTIDE SEQUENCE [LARGE SCALE GENOMIC DNA]</scope>
    <source>
        <strain evidence="12">SC8812_S17_18</strain>
    </source>
</reference>
<comment type="cofactor">
    <cofactor evidence="9">
        <name>Mg(2+)</name>
        <dbReference type="ChEBI" id="CHEBI:18420"/>
    </cofactor>
    <text evidence="9">Binds 2 magnesium ions per monomer.</text>
</comment>
<dbReference type="AlphaFoldDB" id="A0A2W5Z7F4"/>
<keyword evidence="9" id="KW-0479">Metal-binding</keyword>
<reference evidence="13 14" key="1">
    <citation type="journal article" date="2017" name="Nature">
        <title>Atmospheric trace gases support primary production in Antarctic desert surface soil.</title>
        <authorList>
            <person name="Ji M."/>
            <person name="Greening C."/>
            <person name="Vanwonterghem I."/>
            <person name="Carere C.R."/>
            <person name="Bay S.K."/>
            <person name="Steen J.A."/>
            <person name="Montgomery K."/>
            <person name="Lines T."/>
            <person name="Beardall J."/>
            <person name="van Dorst J."/>
            <person name="Snape I."/>
            <person name="Stott M.B."/>
            <person name="Hugenholtz P."/>
            <person name="Ferrari B.C."/>
        </authorList>
    </citation>
    <scope>NUCLEOTIDE SEQUENCE [LARGE SCALE GENOMIC DNA]</scope>
    <source>
        <strain evidence="13">RRmetagenome_bin12</strain>
    </source>
</reference>
<accession>A0A2W5Z7F4</accession>
<evidence type="ECO:0000256" key="4">
    <source>
        <dbReference type="ARBA" id="ARBA00022679"/>
    </source>
</evidence>
<comment type="function">
    <text evidence="9">Catalyzes the transfer of the phosphoribosyl group of 5-phosphorylribose-1-pyrophosphate (PRPP) to anthranilate to yield N-(5'-phosphoribosyl)-anthranilate (PRA).</text>
</comment>
<dbReference type="EMBL" id="QHBU01000250">
    <property type="protein sequence ID" value="PZR78686.1"/>
    <property type="molecule type" value="Genomic_DNA"/>
</dbReference>
<comment type="similarity">
    <text evidence="9">Belongs to the anthranilate phosphoribosyltransferase family.</text>
</comment>
<dbReference type="InterPro" id="IPR000312">
    <property type="entry name" value="Glycosyl_Trfase_fam3"/>
</dbReference>
<evidence type="ECO:0000256" key="6">
    <source>
        <dbReference type="ARBA" id="ARBA00023141"/>
    </source>
</evidence>
<feature type="binding site" evidence="9">
    <location>
        <position position="224"/>
    </location>
    <ligand>
        <name>Mg(2+)</name>
        <dbReference type="ChEBI" id="CHEBI:18420"/>
        <label>1</label>
    </ligand>
</feature>
<dbReference type="GO" id="GO:0000287">
    <property type="term" value="F:magnesium ion binding"/>
    <property type="evidence" value="ECO:0007669"/>
    <property type="project" value="UniProtKB-UniRule"/>
</dbReference>
<comment type="pathway">
    <text evidence="1 9">Amino-acid biosynthesis; L-tryptophan biosynthesis; L-tryptophan from chorismate: step 2/5.</text>
</comment>
<feature type="binding site" evidence="9">
    <location>
        <position position="224"/>
    </location>
    <ligand>
        <name>Mg(2+)</name>
        <dbReference type="ChEBI" id="CHEBI:18420"/>
        <label>2</label>
    </ligand>
</feature>
<dbReference type="GO" id="GO:0000162">
    <property type="term" value="P:L-tryptophan biosynthetic process"/>
    <property type="evidence" value="ECO:0007669"/>
    <property type="project" value="UniProtKB-UniRule"/>
</dbReference>
<keyword evidence="4 9" id="KW-0808">Transferase</keyword>
<gene>
    <name evidence="9 13" type="primary">trpD</name>
    <name evidence="13" type="ORF">DLM65_12295</name>
    <name evidence="12" type="ORF">JF886_15450</name>
</gene>
<dbReference type="EMBL" id="JAEKNS010000151">
    <property type="protein sequence ID" value="MBJ7596223.1"/>
    <property type="molecule type" value="Genomic_DNA"/>
</dbReference>
<protein>
    <recommendedName>
        <fullName evidence="9">Anthranilate phosphoribosyltransferase</fullName>
        <ecNumber evidence="9">2.4.2.18</ecNumber>
    </recommendedName>
</protein>
<dbReference type="Proteomes" id="UP000248724">
    <property type="component" value="Unassembled WGS sequence"/>
</dbReference>
<organism evidence="13 14">
    <name type="scientific">Candidatus Aeolococcus gillhamiae</name>
    <dbReference type="NCBI Taxonomy" id="3127015"/>
    <lineage>
        <taxon>Bacteria</taxon>
        <taxon>Bacillati</taxon>
        <taxon>Candidatus Dormiibacterota</taxon>
        <taxon>Candidatus Dormibacteria</taxon>
        <taxon>Candidatus Aeolococcales</taxon>
        <taxon>Candidatus Aeolococcaceae</taxon>
        <taxon>Candidatus Aeolococcus</taxon>
    </lineage>
</organism>
<dbReference type="PANTHER" id="PTHR43285">
    <property type="entry name" value="ANTHRANILATE PHOSPHORIBOSYLTRANSFERASE"/>
    <property type="match status" value="1"/>
</dbReference>
<feature type="binding site" evidence="9">
    <location>
        <position position="78"/>
    </location>
    <ligand>
        <name>anthranilate</name>
        <dbReference type="ChEBI" id="CHEBI:16567"/>
        <label>1</label>
    </ligand>
</feature>
<keyword evidence="3 9" id="KW-0328">Glycosyltransferase</keyword>
<comment type="similarity">
    <text evidence="8">In the C-terminal section; belongs to the anthranilate phosphoribosyltransferase family.</text>
</comment>
<evidence type="ECO:0000256" key="8">
    <source>
        <dbReference type="ARBA" id="ARBA00061188"/>
    </source>
</evidence>
<dbReference type="RefSeq" id="WP_337314091.1">
    <property type="nucleotide sequence ID" value="NZ_JAEKNS010000151.1"/>
</dbReference>
<feature type="binding site" evidence="9">
    <location>
        <begin position="106"/>
        <end position="114"/>
    </location>
    <ligand>
        <name>5-phospho-alpha-D-ribose 1-diphosphate</name>
        <dbReference type="ChEBI" id="CHEBI:58017"/>
    </ligand>
</feature>
<evidence type="ECO:0000313" key="13">
    <source>
        <dbReference type="EMBL" id="PZR78686.1"/>
    </source>
</evidence>
<sequence>MRGALETIVGGGCLDVEAARAVMDLIMEGSATSAQIGGLLAALRTRGETVDELAGMVMSMRDHATQVELAPGAVDTCGTGGDGTNTFNISTAAALAAAAAGCRVAKHGNRAQSSRCGSADVLEELGVQITLDAAGVRRCVEEAGIGFIYAPAFHPAMRHAAAARRELGIRTVFNVLGPLANPARVRHQALGVAGNAPVAVMAEVLRRLGHHHALVFTGPGGIDELGLDGVTRGYEVTQSGVRELEVDPQALGLPSAPRQAMAGGDAAANAAVILGVLDGETGPRRDVVVLNGAAALVAADVCADLGEGIERCAAAIDSGAARETLRLLVATSRAAA</sequence>
<keyword evidence="6 9" id="KW-0057">Aromatic amino acid biosynthesis</keyword>
<dbReference type="NCBIfam" id="TIGR01245">
    <property type="entry name" value="trpD"/>
    <property type="match status" value="1"/>
</dbReference>
<dbReference type="InterPro" id="IPR036320">
    <property type="entry name" value="Glycosyl_Trfase_fam3_N_dom_sf"/>
</dbReference>
<dbReference type="GO" id="GO:0004048">
    <property type="term" value="F:anthranilate phosphoribosyltransferase activity"/>
    <property type="evidence" value="ECO:0007669"/>
    <property type="project" value="UniProtKB-UniRule"/>
</dbReference>
<feature type="binding site" evidence="9">
    <location>
        <position position="86"/>
    </location>
    <ligand>
        <name>5-phospho-alpha-D-ribose 1-diphosphate</name>
        <dbReference type="ChEBI" id="CHEBI:58017"/>
    </ligand>
</feature>
<dbReference type="Pfam" id="PF02885">
    <property type="entry name" value="Glycos_trans_3N"/>
    <property type="match status" value="1"/>
</dbReference>
<evidence type="ECO:0000313" key="14">
    <source>
        <dbReference type="Proteomes" id="UP000248724"/>
    </source>
</evidence>
<feature type="binding site" evidence="9">
    <location>
        <begin position="81"/>
        <end position="82"/>
    </location>
    <ligand>
        <name>5-phospho-alpha-D-ribose 1-diphosphate</name>
        <dbReference type="ChEBI" id="CHEBI:58017"/>
    </ligand>
</feature>
<feature type="domain" description="Glycosyl transferase family 3" evidence="10">
    <location>
        <begin position="72"/>
        <end position="321"/>
    </location>
</feature>
<dbReference type="Gene3D" id="1.20.970.10">
    <property type="entry name" value="Transferase, Pyrimidine Nucleoside Phosphorylase, Chain C"/>
    <property type="match status" value="1"/>
</dbReference>
<comment type="caution">
    <text evidence="13">The sequence shown here is derived from an EMBL/GenBank/DDBJ whole genome shotgun (WGS) entry which is preliminary data.</text>
</comment>
<dbReference type="PANTHER" id="PTHR43285:SF2">
    <property type="entry name" value="ANTHRANILATE PHOSPHORIBOSYLTRANSFERASE"/>
    <property type="match status" value="1"/>
</dbReference>
<proteinExistence type="inferred from homology"/>
<keyword evidence="5 9" id="KW-0822">Tryptophan biosynthesis</keyword>
<name>A0A2W5Z7F4_9BACT</name>
<feature type="binding site" evidence="9">
    <location>
        <position position="78"/>
    </location>
    <ligand>
        <name>5-phospho-alpha-D-ribose 1-diphosphate</name>
        <dbReference type="ChEBI" id="CHEBI:58017"/>
    </ligand>
</feature>
<keyword evidence="2 9" id="KW-0028">Amino-acid biosynthesis</keyword>
<comment type="catalytic activity">
    <reaction evidence="7 9">
        <text>N-(5-phospho-beta-D-ribosyl)anthranilate + diphosphate = 5-phospho-alpha-D-ribose 1-diphosphate + anthranilate</text>
        <dbReference type="Rhea" id="RHEA:11768"/>
        <dbReference type="ChEBI" id="CHEBI:16567"/>
        <dbReference type="ChEBI" id="CHEBI:18277"/>
        <dbReference type="ChEBI" id="CHEBI:33019"/>
        <dbReference type="ChEBI" id="CHEBI:58017"/>
        <dbReference type="EC" id="2.4.2.18"/>
    </reaction>
</comment>